<evidence type="ECO:0000256" key="2">
    <source>
        <dbReference type="ARBA" id="ARBA00022692"/>
    </source>
</evidence>
<keyword evidence="9" id="KW-1185">Reference proteome</keyword>
<evidence type="ECO:0008006" key="10">
    <source>
        <dbReference type="Google" id="ProtNLM"/>
    </source>
</evidence>
<dbReference type="InterPro" id="IPR013901">
    <property type="entry name" value="Anthrone_oxy"/>
</dbReference>
<comment type="caution">
    <text evidence="8">The sequence shown here is derived from an EMBL/GenBank/DDBJ whole genome shotgun (WGS) entry which is preliminary data.</text>
</comment>
<proteinExistence type="inferred from homology"/>
<keyword evidence="2 7" id="KW-0812">Transmembrane</keyword>
<dbReference type="OMA" id="SLPMVRW"/>
<evidence type="ECO:0000313" key="9">
    <source>
        <dbReference type="Proteomes" id="UP000243081"/>
    </source>
</evidence>
<sequence>MPDFNNIVQVAAVALPLFASGGIATLSAFDVPLLQAQPASRSLPSIRWLFSRGSHVFPTAAILSGAGLLQCAYGALPATHRFTSLHSLTKMGPKTNLFLAAAGLALSIGPFTQIFMIPLNFSMIKKNEELGGFRSERAMIAAKKDKTTSAPGSRSAADSVSGKGEGDEFTDLSGPQTSTARDSTPQEDAEMKERLSQFARLNTVRAILIGAGGLLGLVATTL</sequence>
<dbReference type="OrthoDB" id="5954308at2759"/>
<feature type="compositionally biased region" description="Polar residues" evidence="6">
    <location>
        <begin position="148"/>
        <end position="158"/>
    </location>
</feature>
<feature type="region of interest" description="Disordered" evidence="6">
    <location>
        <begin position="142"/>
        <end position="193"/>
    </location>
</feature>
<feature type="transmembrane region" description="Helical" evidence="7">
    <location>
        <begin position="55"/>
        <end position="76"/>
    </location>
</feature>
<dbReference type="GO" id="GO:0016020">
    <property type="term" value="C:membrane"/>
    <property type="evidence" value="ECO:0007669"/>
    <property type="project" value="UniProtKB-SubCell"/>
</dbReference>
<organism evidence="8 9">
    <name type="scientific">Cordyceps confragosa</name>
    <name type="common">Lecanicillium lecanii</name>
    <dbReference type="NCBI Taxonomy" id="2714763"/>
    <lineage>
        <taxon>Eukaryota</taxon>
        <taxon>Fungi</taxon>
        <taxon>Dikarya</taxon>
        <taxon>Ascomycota</taxon>
        <taxon>Pezizomycotina</taxon>
        <taxon>Sordariomycetes</taxon>
        <taxon>Hypocreomycetidae</taxon>
        <taxon>Hypocreales</taxon>
        <taxon>Cordycipitaceae</taxon>
        <taxon>Akanthomyces</taxon>
    </lineage>
</organism>
<protein>
    <recommendedName>
        <fullName evidence="10">DUF4149 domain-containing protein</fullName>
    </recommendedName>
</protein>
<dbReference type="Proteomes" id="UP000243081">
    <property type="component" value="Unassembled WGS sequence"/>
</dbReference>
<dbReference type="Pfam" id="PF08592">
    <property type="entry name" value="Anthrone_oxy"/>
    <property type="match status" value="1"/>
</dbReference>
<keyword evidence="4 7" id="KW-0472">Membrane</keyword>
<dbReference type="EMBL" id="LUKN01000165">
    <property type="protein sequence ID" value="OAR05679.1"/>
    <property type="molecule type" value="Genomic_DNA"/>
</dbReference>
<dbReference type="PANTHER" id="PTHR35042">
    <property type="entry name" value="ANTHRONE OXYGENASE ENCC"/>
    <property type="match status" value="1"/>
</dbReference>
<dbReference type="PANTHER" id="PTHR35042:SF1">
    <property type="entry name" value="DUF1772-DOMAIN-CONTAINING PROTEIN"/>
    <property type="match status" value="1"/>
</dbReference>
<reference evidence="8 9" key="1">
    <citation type="submission" date="2016-03" db="EMBL/GenBank/DDBJ databases">
        <title>Fine-scale spatial genetic structure of a fungal parasite of coffee scale insects.</title>
        <authorList>
            <person name="Jackson D."/>
            <person name="Zemenick K.A."/>
            <person name="Malloure B."/>
            <person name="Quandt C.A."/>
            <person name="James T.Y."/>
        </authorList>
    </citation>
    <scope>NUCLEOTIDE SEQUENCE [LARGE SCALE GENOMIC DNA]</scope>
    <source>
        <strain evidence="8 9">UM487</strain>
    </source>
</reference>
<keyword evidence="3 7" id="KW-1133">Transmembrane helix</keyword>
<evidence type="ECO:0000313" key="8">
    <source>
        <dbReference type="EMBL" id="OAR05679.1"/>
    </source>
</evidence>
<evidence type="ECO:0000256" key="6">
    <source>
        <dbReference type="SAM" id="MobiDB-lite"/>
    </source>
</evidence>
<evidence type="ECO:0000256" key="3">
    <source>
        <dbReference type="ARBA" id="ARBA00022989"/>
    </source>
</evidence>
<name>A0A179IUJ4_CORDF</name>
<evidence type="ECO:0000256" key="1">
    <source>
        <dbReference type="ARBA" id="ARBA00004141"/>
    </source>
</evidence>
<comment type="subcellular location">
    <subcellularLocation>
        <location evidence="1">Membrane</location>
        <topology evidence="1">Multi-pass membrane protein</topology>
    </subcellularLocation>
</comment>
<gene>
    <name evidence="8" type="ORF">LLEC1_02977</name>
</gene>
<feature type="compositionally biased region" description="Polar residues" evidence="6">
    <location>
        <begin position="173"/>
        <end position="183"/>
    </location>
</feature>
<evidence type="ECO:0000256" key="7">
    <source>
        <dbReference type="SAM" id="Phobius"/>
    </source>
</evidence>
<comment type="similarity">
    <text evidence="5">Belongs to the anthrone oxygenase family.</text>
</comment>
<dbReference type="AlphaFoldDB" id="A0A179IUJ4"/>
<accession>A0A179IUJ4</accession>
<evidence type="ECO:0000256" key="4">
    <source>
        <dbReference type="ARBA" id="ARBA00023136"/>
    </source>
</evidence>
<evidence type="ECO:0000256" key="5">
    <source>
        <dbReference type="ARBA" id="ARBA00034313"/>
    </source>
</evidence>
<feature type="transmembrane region" description="Helical" evidence="7">
    <location>
        <begin position="97"/>
        <end position="119"/>
    </location>
</feature>